<name>A0A367ZRC7_9BACT</name>
<dbReference type="PANTHER" id="PTHR43245">
    <property type="entry name" value="BIFUNCTIONAL POLYMYXIN RESISTANCE PROTEIN ARNA"/>
    <property type="match status" value="1"/>
</dbReference>
<evidence type="ECO:0000313" key="3">
    <source>
        <dbReference type="Proteomes" id="UP000252355"/>
    </source>
</evidence>
<dbReference type="InterPro" id="IPR036291">
    <property type="entry name" value="NAD(P)-bd_dom_sf"/>
</dbReference>
<gene>
    <name evidence="2" type="ORF">OZSIB_2909</name>
</gene>
<dbReference type="PANTHER" id="PTHR43245:SF13">
    <property type="entry name" value="UDP-D-APIOSE_UDP-D-XYLOSE SYNTHASE 2"/>
    <property type="match status" value="1"/>
</dbReference>
<dbReference type="InterPro" id="IPR050177">
    <property type="entry name" value="Lipid_A_modif_metabolic_enz"/>
</dbReference>
<dbReference type="Proteomes" id="UP000252355">
    <property type="component" value="Unassembled WGS sequence"/>
</dbReference>
<organism evidence="2 3">
    <name type="scientific">Candidatus Ozemobacter sibiricus</name>
    <dbReference type="NCBI Taxonomy" id="2268124"/>
    <lineage>
        <taxon>Bacteria</taxon>
        <taxon>Candidatus Ozemobacteria</taxon>
        <taxon>Candidatus Ozemobacterales</taxon>
        <taxon>Candidatus Ozemobacteraceae</taxon>
        <taxon>Candidatus Ozemobacter</taxon>
    </lineage>
</organism>
<dbReference type="AlphaFoldDB" id="A0A367ZRC7"/>
<dbReference type="Pfam" id="PF01370">
    <property type="entry name" value="Epimerase"/>
    <property type="match status" value="1"/>
</dbReference>
<accession>A0A367ZRC7</accession>
<comment type="caution">
    <text evidence="2">The sequence shown here is derived from an EMBL/GenBank/DDBJ whole genome shotgun (WGS) entry which is preliminary data.</text>
</comment>
<dbReference type="CDD" id="cd05256">
    <property type="entry name" value="UDP_AE_SDR_e"/>
    <property type="match status" value="1"/>
</dbReference>
<reference evidence="2 3" key="1">
    <citation type="submission" date="2018-05" db="EMBL/GenBank/DDBJ databases">
        <title>A metagenomic window into the 2 km-deep terrestrial subsurface aquifer revealed taxonomically and functionally diverse microbial community comprising novel uncultured bacterial lineages.</title>
        <authorList>
            <person name="Kadnikov V.V."/>
            <person name="Mardanov A.V."/>
            <person name="Beletsky A.V."/>
            <person name="Banks D."/>
            <person name="Pimenov N.V."/>
            <person name="Frank Y.A."/>
            <person name="Karnachuk O.V."/>
            <person name="Ravin N.V."/>
        </authorList>
    </citation>
    <scope>NUCLEOTIDE SEQUENCE [LARGE SCALE GENOMIC DNA]</scope>
    <source>
        <strain evidence="2">BY5</strain>
    </source>
</reference>
<dbReference type="InterPro" id="IPR001509">
    <property type="entry name" value="Epimerase_deHydtase"/>
</dbReference>
<sequence length="315" mass="33772">MRLALVTGGAGFIGSHIVDALLQEGWRVRVLDDFSTGRRANLAHVGKEIEILEGDVRDAAVCRRAVAGAEVVFHQAAIPSVPRSVADPVGTHAVNLTGTVQMLTEARQAGVRRFVFASSSAIYGNDPELPKRETMRPAPLSPYAAQKLAGEYYLRVFQELQGIETVALRYFNVFGPRQDPASEYAAVIPKFITRMLAGTPPTIFGDGRQTRDFIYVGEVARANLLAAAAPAAAGRVINIAGGRRLDLLDLAATINEVLGARLEPVFAPPQPGDVRDSVADISQARAVLGFEPRLSFADGLRATVAWYRQARAAGG</sequence>
<evidence type="ECO:0000259" key="1">
    <source>
        <dbReference type="Pfam" id="PF01370"/>
    </source>
</evidence>
<evidence type="ECO:0000313" key="2">
    <source>
        <dbReference type="EMBL" id="RCK80596.1"/>
    </source>
</evidence>
<dbReference type="Gene3D" id="3.40.50.720">
    <property type="entry name" value="NAD(P)-binding Rossmann-like Domain"/>
    <property type="match status" value="1"/>
</dbReference>
<dbReference type="PRINTS" id="PR01713">
    <property type="entry name" value="NUCEPIMERASE"/>
</dbReference>
<proteinExistence type="predicted"/>
<feature type="domain" description="NAD-dependent epimerase/dehydratase" evidence="1">
    <location>
        <begin position="4"/>
        <end position="240"/>
    </location>
</feature>
<dbReference type="Gene3D" id="3.90.25.10">
    <property type="entry name" value="UDP-galactose 4-epimerase, domain 1"/>
    <property type="match status" value="1"/>
</dbReference>
<dbReference type="SUPFAM" id="SSF51735">
    <property type="entry name" value="NAD(P)-binding Rossmann-fold domains"/>
    <property type="match status" value="1"/>
</dbReference>
<dbReference type="EMBL" id="QOQW01000005">
    <property type="protein sequence ID" value="RCK80596.1"/>
    <property type="molecule type" value="Genomic_DNA"/>
</dbReference>
<protein>
    <submittedName>
        <fullName evidence="2">UDP-glucose 4-epimerase</fullName>
    </submittedName>
</protein>